<sequence>MMTYLPNKSDTLTENPTVKESINNLQIHGTTESIASSNLISSSDLQLAYDNDYRNILCDLVAVVDDLVYRVPGRTNLYYYRCVATNYFIRAFTDDRLRAYLPFFYNRYQYGLRFRDHYLYTGFVEADLDPPICALLAAYVAITGKTF</sequence>
<gene>
    <name evidence="2" type="ORF">JBS370_LOCUS29061</name>
    <name evidence="1" type="ORF">ZHD862_LOCUS30408</name>
</gene>
<reference evidence="1" key="1">
    <citation type="submission" date="2021-02" db="EMBL/GenBank/DDBJ databases">
        <authorList>
            <person name="Nowell W R."/>
        </authorList>
    </citation>
    <scope>NUCLEOTIDE SEQUENCE</scope>
</reference>
<dbReference type="Proteomes" id="UP000663864">
    <property type="component" value="Unassembled WGS sequence"/>
</dbReference>
<dbReference type="EMBL" id="CAJOBD010006104">
    <property type="protein sequence ID" value="CAF4051435.1"/>
    <property type="molecule type" value="Genomic_DNA"/>
</dbReference>
<comment type="caution">
    <text evidence="1">The sequence shown here is derived from an EMBL/GenBank/DDBJ whole genome shotgun (WGS) entry which is preliminary data.</text>
</comment>
<organism evidence="1 3">
    <name type="scientific">Rotaria sordida</name>
    <dbReference type="NCBI Taxonomy" id="392033"/>
    <lineage>
        <taxon>Eukaryota</taxon>
        <taxon>Metazoa</taxon>
        <taxon>Spiralia</taxon>
        <taxon>Gnathifera</taxon>
        <taxon>Rotifera</taxon>
        <taxon>Eurotatoria</taxon>
        <taxon>Bdelloidea</taxon>
        <taxon>Philodinida</taxon>
        <taxon>Philodinidae</taxon>
        <taxon>Rotaria</taxon>
    </lineage>
</organism>
<accession>A0A815H6I6</accession>
<evidence type="ECO:0000313" key="3">
    <source>
        <dbReference type="Proteomes" id="UP000663864"/>
    </source>
</evidence>
<name>A0A815H6I6_9BILA</name>
<protein>
    <submittedName>
        <fullName evidence="1">Uncharacterized protein</fullName>
    </submittedName>
</protein>
<evidence type="ECO:0000313" key="2">
    <source>
        <dbReference type="EMBL" id="CAF4051435.1"/>
    </source>
</evidence>
<dbReference type="AlphaFoldDB" id="A0A815H6I6"/>
<dbReference type="EMBL" id="CAJNOT010002861">
    <property type="protein sequence ID" value="CAF1348065.1"/>
    <property type="molecule type" value="Genomic_DNA"/>
</dbReference>
<evidence type="ECO:0000313" key="1">
    <source>
        <dbReference type="EMBL" id="CAF1348065.1"/>
    </source>
</evidence>
<proteinExistence type="predicted"/>
<dbReference type="Proteomes" id="UP000663836">
    <property type="component" value="Unassembled WGS sequence"/>
</dbReference>